<evidence type="ECO:0000313" key="2">
    <source>
        <dbReference type="Proteomes" id="UP000253940"/>
    </source>
</evidence>
<dbReference type="EMBL" id="CP031222">
    <property type="protein sequence ID" value="AXI04137.1"/>
    <property type="molecule type" value="Genomic_DNA"/>
</dbReference>
<dbReference type="KEGG" id="mbah:HYN46_15600"/>
<name>A0A345PA28_9GAMM</name>
<keyword evidence="2" id="KW-1185">Reference proteome</keyword>
<organism evidence="1 2">
    <name type="scientific">Aquirhabdus parva</name>
    <dbReference type="NCBI Taxonomy" id="2283318"/>
    <lineage>
        <taxon>Bacteria</taxon>
        <taxon>Pseudomonadati</taxon>
        <taxon>Pseudomonadota</taxon>
        <taxon>Gammaproteobacteria</taxon>
        <taxon>Moraxellales</taxon>
        <taxon>Moraxellaceae</taxon>
        <taxon>Aquirhabdus</taxon>
    </lineage>
</organism>
<sequence>MYECFSLICQSCHAVQLDTRTSSTMLYAAGSLCIYCGQIITAQTKRRQRDDFLLTKIINSDQVIASLLSSPSRAHSAIGH</sequence>
<dbReference type="AlphaFoldDB" id="A0A345PA28"/>
<protein>
    <submittedName>
        <fullName evidence="1">Uncharacterized protein</fullName>
    </submittedName>
</protein>
<dbReference type="Proteomes" id="UP000253940">
    <property type="component" value="Chromosome"/>
</dbReference>
<proteinExistence type="predicted"/>
<accession>A0A345PA28</accession>
<gene>
    <name evidence="1" type="ORF">HYN46_15600</name>
</gene>
<evidence type="ECO:0000313" key="1">
    <source>
        <dbReference type="EMBL" id="AXI04137.1"/>
    </source>
</evidence>
<reference evidence="1 2" key="1">
    <citation type="submission" date="2018-07" db="EMBL/GenBank/DDBJ databases">
        <title>Genome sequencing of Moraxellaceae gen. HYN0046.</title>
        <authorList>
            <person name="Kim M."/>
            <person name="Yi H."/>
        </authorList>
    </citation>
    <scope>NUCLEOTIDE SEQUENCE [LARGE SCALE GENOMIC DNA]</scope>
    <source>
        <strain evidence="1 2">HYN0046</strain>
    </source>
</reference>
<dbReference type="RefSeq" id="WP_114900245.1">
    <property type="nucleotide sequence ID" value="NZ_CP031222.1"/>
</dbReference>